<dbReference type="Proteomes" id="UP000077726">
    <property type="component" value="Unassembled WGS sequence"/>
</dbReference>
<comment type="caution">
    <text evidence="1">The sequence shown here is derived from an EMBL/GenBank/DDBJ whole genome shotgun (WGS) entry which is preliminary data.</text>
</comment>
<protein>
    <submittedName>
        <fullName evidence="1">Uncharacterized protein</fullName>
    </submittedName>
</protein>
<proteinExistence type="predicted"/>
<accession>A0A1B6W018</accession>
<dbReference type="STRING" id="1795832.A7Q00_03590"/>
<name>A0A1B6W018_9NEIS</name>
<dbReference type="RefSeq" id="WP_064089268.1">
    <property type="nucleotide sequence ID" value="NZ_LXSQ01000009.1"/>
</dbReference>
<organism evidence="1 2">
    <name type="scientific">Eikenella halliae</name>
    <dbReference type="NCBI Taxonomy" id="1795832"/>
    <lineage>
        <taxon>Bacteria</taxon>
        <taxon>Pseudomonadati</taxon>
        <taxon>Pseudomonadota</taxon>
        <taxon>Betaproteobacteria</taxon>
        <taxon>Neisseriales</taxon>
        <taxon>Neisseriaceae</taxon>
        <taxon>Eikenella</taxon>
    </lineage>
</organism>
<dbReference type="EMBL" id="LXSQ01000009">
    <property type="protein sequence ID" value="OAM43882.1"/>
    <property type="molecule type" value="Genomic_DNA"/>
</dbReference>
<gene>
    <name evidence="1" type="ORF">A7Q00_03590</name>
</gene>
<evidence type="ECO:0000313" key="1">
    <source>
        <dbReference type="EMBL" id="OAM43882.1"/>
    </source>
</evidence>
<dbReference type="AlphaFoldDB" id="A0A1B6W018"/>
<evidence type="ECO:0000313" key="2">
    <source>
        <dbReference type="Proteomes" id="UP000077726"/>
    </source>
</evidence>
<sequence>MSSTIHIANVMDSSIANAHRDCTVGRIFKQVCNFRRRPHYLIEMLDGNRIICSDRVAACAEARNLSCTYFIEPIIH</sequence>
<keyword evidence="2" id="KW-1185">Reference proteome</keyword>
<reference evidence="2" key="1">
    <citation type="submission" date="2016-05" db="EMBL/GenBank/DDBJ databases">
        <title>Draft genome of Corynebacterium afermentans subsp. afermentans LCDC 88199T.</title>
        <authorList>
            <person name="Bernier A.-M."/>
            <person name="Bernard K."/>
        </authorList>
    </citation>
    <scope>NUCLEOTIDE SEQUENCE [LARGE SCALE GENOMIC DNA]</scope>
    <source>
        <strain evidence="2">NML130454</strain>
    </source>
</reference>